<proteinExistence type="predicted"/>
<evidence type="ECO:0000256" key="1">
    <source>
        <dbReference type="SAM" id="MobiDB-lite"/>
    </source>
</evidence>
<evidence type="ECO:0000313" key="3">
    <source>
        <dbReference type="RefSeq" id="XP_006821399.1"/>
    </source>
</evidence>
<accession>A0ABM0MN08</accession>
<dbReference type="Proteomes" id="UP000694865">
    <property type="component" value="Unplaced"/>
</dbReference>
<feature type="region of interest" description="Disordered" evidence="1">
    <location>
        <begin position="1"/>
        <end position="110"/>
    </location>
</feature>
<name>A0ABM0MN08_SACKO</name>
<gene>
    <name evidence="3" type="primary">LOC102805482</name>
</gene>
<reference evidence="3" key="1">
    <citation type="submission" date="2025-08" db="UniProtKB">
        <authorList>
            <consortium name="RefSeq"/>
        </authorList>
    </citation>
    <scope>IDENTIFICATION</scope>
    <source>
        <tissue evidence="3">Testes</tissue>
    </source>
</reference>
<evidence type="ECO:0000313" key="2">
    <source>
        <dbReference type="Proteomes" id="UP000694865"/>
    </source>
</evidence>
<keyword evidence="2" id="KW-1185">Reference proteome</keyword>
<organism evidence="2 3">
    <name type="scientific">Saccoglossus kowalevskii</name>
    <name type="common">Acorn worm</name>
    <dbReference type="NCBI Taxonomy" id="10224"/>
    <lineage>
        <taxon>Eukaryota</taxon>
        <taxon>Metazoa</taxon>
        <taxon>Hemichordata</taxon>
        <taxon>Enteropneusta</taxon>
        <taxon>Harrimaniidae</taxon>
        <taxon>Saccoglossus</taxon>
    </lineage>
</organism>
<dbReference type="GeneID" id="102805482"/>
<protein>
    <submittedName>
        <fullName evidence="3">ATP-dependent RNA helicase DBP5-like</fullName>
    </submittedName>
</protein>
<sequence length="110" mass="12420">MSEQTTPEEVKNTELEVPTNIEAHDDESEHKEEKPEEVKEKGVIDENKEELKEELVQPKVHSAGDMKIEHPAKRPAETTLDEEAEKNSPPKKAKTIESSALSKDTVECEE</sequence>
<feature type="compositionally biased region" description="Basic and acidic residues" evidence="1">
    <location>
        <begin position="27"/>
        <end position="76"/>
    </location>
</feature>
<dbReference type="RefSeq" id="XP_006821399.1">
    <property type="nucleotide sequence ID" value="XM_006821336.1"/>
</dbReference>